<keyword evidence="4" id="KW-1185">Reference proteome</keyword>
<feature type="region of interest" description="Disordered" evidence="2">
    <location>
        <begin position="33"/>
        <end position="53"/>
    </location>
</feature>
<feature type="compositionally biased region" description="Basic and acidic residues" evidence="2">
    <location>
        <begin position="165"/>
        <end position="189"/>
    </location>
</feature>
<reference evidence="4" key="1">
    <citation type="submission" date="2010-08" db="EMBL/GenBank/DDBJ databases">
        <authorList>
            <consortium name="Caenorhabditis japonica Sequencing Consortium"/>
            <person name="Wilson R.K."/>
        </authorList>
    </citation>
    <scope>NUCLEOTIDE SEQUENCE [LARGE SCALE GENOMIC DNA]</scope>
    <source>
        <strain evidence="4">DF5081</strain>
    </source>
</reference>
<keyword evidence="1" id="KW-0175">Coiled coil</keyword>
<protein>
    <submittedName>
        <fullName evidence="3">Uncharacterized protein</fullName>
    </submittedName>
</protein>
<reference evidence="3" key="2">
    <citation type="submission" date="2022-06" db="UniProtKB">
        <authorList>
            <consortium name="EnsemblMetazoa"/>
        </authorList>
    </citation>
    <scope>IDENTIFICATION</scope>
    <source>
        <strain evidence="3">DF5081</strain>
    </source>
</reference>
<organism evidence="3 4">
    <name type="scientific">Caenorhabditis japonica</name>
    <dbReference type="NCBI Taxonomy" id="281687"/>
    <lineage>
        <taxon>Eukaryota</taxon>
        <taxon>Metazoa</taxon>
        <taxon>Ecdysozoa</taxon>
        <taxon>Nematoda</taxon>
        <taxon>Chromadorea</taxon>
        <taxon>Rhabditida</taxon>
        <taxon>Rhabditina</taxon>
        <taxon>Rhabditomorpha</taxon>
        <taxon>Rhabditoidea</taxon>
        <taxon>Rhabditidae</taxon>
        <taxon>Peloderinae</taxon>
        <taxon>Caenorhabditis</taxon>
    </lineage>
</organism>
<sequence length="712" mass="81958">MQRGGYDHIPNRILSSHVPILDNNQLRRSEYEQRLGRDPYASSATARQPLLGNAPMDYSAYSRAQSFSPAVYNGPVLASEPARRRGFDKGPFGEELVPSRYESRLPLMRTPGLAVERIGGDMEIARSRSVSPDARLVSARSVRDDRKRDRTRTRRSRTRSRSRSRSRDRDRDRSSRDRPRRDKEREKQGDVGNMPVRDGIVYTNDNYYEFLAFFVRLLNDEIQGETDRAVQGQRKLSENVTRASDLEKQKIILPPDFKPSDRERMLHCDTTIEGLPAAIFFGSGYGARTHYAKYSAAKDLVDKCHRIGVINSDLHAVIGERPRLDRTFQKQYALQISKAVHAVILLIKKMSQEILPPGFMTLRHLDPDIIDRFKHILRMVMIDVYYQGINAPVNIPKALEIAPDAPEKERRRVDSERSVKVENVVDIDDRISTRKRPEDVLALREKELKEQMERELVKKRQEMEQEIRQKILEEERSKIRAELEMEKKIEAMMVQQQQYEKEKQQKEEEEHERKNMMLKTVETEFNTMVGQLEQRFVEIREKNLSHILDMIYASSTFKTIQLYSSTLTSLSMEQKQQLVIDLKTLLDCISRSIESANRPPGVVHLGNSQAAYSMPSHMPSPVPAPLPLSSSTRGETVHRITVGDIRLRVLSSSEQRKLTTGNKVIAQDMKSGAWNLATVVIAREGIATLTVGNETWRKNLNELYIEDKSSKY</sequence>
<dbReference type="EnsemblMetazoa" id="CJA00445.1">
    <property type="protein sequence ID" value="CJA00445.1"/>
    <property type="gene ID" value="WBGene00119649"/>
</dbReference>
<name>A0A8R1HKJ7_CAEJA</name>
<feature type="region of interest" description="Disordered" evidence="2">
    <location>
        <begin position="126"/>
        <end position="198"/>
    </location>
</feature>
<evidence type="ECO:0000256" key="2">
    <source>
        <dbReference type="SAM" id="MobiDB-lite"/>
    </source>
</evidence>
<dbReference type="Proteomes" id="UP000005237">
    <property type="component" value="Unassembled WGS sequence"/>
</dbReference>
<accession>A0A8R1HKJ7</accession>
<evidence type="ECO:0000313" key="4">
    <source>
        <dbReference type="Proteomes" id="UP000005237"/>
    </source>
</evidence>
<evidence type="ECO:0000256" key="1">
    <source>
        <dbReference type="SAM" id="Coils"/>
    </source>
</evidence>
<proteinExistence type="predicted"/>
<feature type="coiled-coil region" evidence="1">
    <location>
        <begin position="442"/>
        <end position="521"/>
    </location>
</feature>
<feature type="compositionally biased region" description="Basic residues" evidence="2">
    <location>
        <begin position="149"/>
        <end position="164"/>
    </location>
</feature>
<evidence type="ECO:0000313" key="3">
    <source>
        <dbReference type="EnsemblMetazoa" id="CJA00445.1"/>
    </source>
</evidence>
<dbReference type="AlphaFoldDB" id="A0A8R1HKJ7"/>